<organism evidence="1 2">
    <name type="scientific">Gigaspora rosea</name>
    <dbReference type="NCBI Taxonomy" id="44941"/>
    <lineage>
        <taxon>Eukaryota</taxon>
        <taxon>Fungi</taxon>
        <taxon>Fungi incertae sedis</taxon>
        <taxon>Mucoromycota</taxon>
        <taxon>Glomeromycotina</taxon>
        <taxon>Glomeromycetes</taxon>
        <taxon>Diversisporales</taxon>
        <taxon>Gigasporaceae</taxon>
        <taxon>Gigaspora</taxon>
    </lineage>
</organism>
<reference evidence="1 2" key="1">
    <citation type="submission" date="2018-06" db="EMBL/GenBank/DDBJ databases">
        <title>Comparative genomics reveals the genomic features of Rhizophagus irregularis, R. cerebriforme, R. diaphanum and Gigaspora rosea, and their symbiotic lifestyle signature.</title>
        <authorList>
            <person name="Morin E."/>
            <person name="San Clemente H."/>
            <person name="Chen E.C.H."/>
            <person name="De La Providencia I."/>
            <person name="Hainaut M."/>
            <person name="Kuo A."/>
            <person name="Kohler A."/>
            <person name="Murat C."/>
            <person name="Tang N."/>
            <person name="Roy S."/>
            <person name="Loubradou J."/>
            <person name="Henrissat B."/>
            <person name="Grigoriev I.V."/>
            <person name="Corradi N."/>
            <person name="Roux C."/>
            <person name="Martin F.M."/>
        </authorList>
    </citation>
    <scope>NUCLEOTIDE SEQUENCE [LARGE SCALE GENOMIC DNA]</scope>
    <source>
        <strain evidence="1 2">DAOM 194757</strain>
    </source>
</reference>
<dbReference type="AlphaFoldDB" id="A0A397UH49"/>
<evidence type="ECO:0000313" key="2">
    <source>
        <dbReference type="Proteomes" id="UP000266673"/>
    </source>
</evidence>
<name>A0A397UH49_9GLOM</name>
<protein>
    <submittedName>
        <fullName evidence="1">Uncharacterized protein</fullName>
    </submittedName>
</protein>
<gene>
    <name evidence="1" type="ORF">C2G38_2211755</name>
</gene>
<keyword evidence="2" id="KW-1185">Reference proteome</keyword>
<dbReference type="EMBL" id="QKWP01001513">
    <property type="protein sequence ID" value="RIB08407.1"/>
    <property type="molecule type" value="Genomic_DNA"/>
</dbReference>
<proteinExistence type="predicted"/>
<sequence length="114" mass="13108">MPNEIDNVIFVRVELNIEKALSIWINQIIVSELTVSEVLIFKKAHYFATTIEANNVLLKLLLNICTKLRSLIAKYQSEDVFNADETKLFLIRIEPNQILSFGLFTKKKGNKVLL</sequence>
<dbReference type="Proteomes" id="UP000266673">
    <property type="component" value="Unassembled WGS sequence"/>
</dbReference>
<evidence type="ECO:0000313" key="1">
    <source>
        <dbReference type="EMBL" id="RIB08407.1"/>
    </source>
</evidence>
<accession>A0A397UH49</accession>
<comment type="caution">
    <text evidence="1">The sequence shown here is derived from an EMBL/GenBank/DDBJ whole genome shotgun (WGS) entry which is preliminary data.</text>
</comment>
<dbReference type="OrthoDB" id="2447222at2759"/>